<dbReference type="EMBL" id="LAZR01046932">
    <property type="protein sequence ID" value="KKK95387.1"/>
    <property type="molecule type" value="Genomic_DNA"/>
</dbReference>
<proteinExistence type="predicted"/>
<evidence type="ECO:0008006" key="2">
    <source>
        <dbReference type="Google" id="ProtNLM"/>
    </source>
</evidence>
<dbReference type="AlphaFoldDB" id="A0A0F8ZNG7"/>
<reference evidence="1" key="1">
    <citation type="journal article" date="2015" name="Nature">
        <title>Complex archaea that bridge the gap between prokaryotes and eukaryotes.</title>
        <authorList>
            <person name="Spang A."/>
            <person name="Saw J.H."/>
            <person name="Jorgensen S.L."/>
            <person name="Zaremba-Niedzwiedzka K."/>
            <person name="Martijn J."/>
            <person name="Lind A.E."/>
            <person name="van Eijk R."/>
            <person name="Schleper C."/>
            <person name="Guy L."/>
            <person name="Ettema T.J."/>
        </authorList>
    </citation>
    <scope>NUCLEOTIDE SEQUENCE</scope>
</reference>
<accession>A0A0F8ZNG7</accession>
<comment type="caution">
    <text evidence="1">The sequence shown here is derived from an EMBL/GenBank/DDBJ whole genome shotgun (WGS) entry which is preliminary data.</text>
</comment>
<evidence type="ECO:0000313" key="1">
    <source>
        <dbReference type="EMBL" id="KKK95387.1"/>
    </source>
</evidence>
<name>A0A0F8ZNG7_9ZZZZ</name>
<sequence>MGWEPIGRAPRNLEGLAAFVDTQFSELSRILEQDHRPIFPIWAEENAALAAGTYEWAFGDGANTPTGQGIILPFRCGLVALTLSLFGAAARAKVEIERDGTLETDYAIDLTASNQGFQEFPLPLVFHAGSVLNFHTVTASGTAAPNVVCAWLRVE</sequence>
<organism evidence="1">
    <name type="scientific">marine sediment metagenome</name>
    <dbReference type="NCBI Taxonomy" id="412755"/>
    <lineage>
        <taxon>unclassified sequences</taxon>
        <taxon>metagenomes</taxon>
        <taxon>ecological metagenomes</taxon>
    </lineage>
</organism>
<gene>
    <name evidence="1" type="ORF">LCGC14_2673330</name>
</gene>
<protein>
    <recommendedName>
        <fullName evidence="2">PKD domain-containing protein</fullName>
    </recommendedName>
</protein>